<accession>A0A6P1MJW2</accession>
<proteinExistence type="predicted"/>
<evidence type="ECO:0000256" key="1">
    <source>
        <dbReference type="SAM" id="Coils"/>
    </source>
</evidence>
<keyword evidence="2" id="KW-1133">Transmembrane helix</keyword>
<keyword evidence="2" id="KW-0472">Membrane</keyword>
<dbReference type="EMBL" id="CP047591">
    <property type="protein sequence ID" value="QHI71305.1"/>
    <property type="molecule type" value="Genomic_DNA"/>
</dbReference>
<sequence length="353" mass="40606">MTTRVDKTESVAEKQVNTGDYKITVKEIGMLPNPFVNLKLSKAVMNEYKDYLKASYLKDSTVSSAYKKEDIFSLDYQEMMLVMEQDADALVRYIGTFEKNSPEFVSQKTGLTFADLRSQAEIVRDKDIGSTSDIVDYYVLSKSTNRAAYENVKLKRANLTLNKNQGIENGMDYILKAYNNTSNYIIPSEEAGNLADSQENEFYGSLMDQLVSSKNAAISSKYDVTKIEQHLNKLSHPNNAANIQNMTKSVEKDAKAAYERMERLRKQVKILAEENYDLNIGSKIGISKSSYKVNMWGHIFVNFVMMLALLSILRCIFVFYKTIDKTYIKEEIEKYMKYWHEKIRNSLKDKKLE</sequence>
<keyword evidence="1" id="KW-0175">Coiled coil</keyword>
<name>A0A6P1MJW2_9FIRM</name>
<gene>
    <name evidence="3" type="ORF">Ami3637_01840</name>
</gene>
<protein>
    <submittedName>
        <fullName evidence="3">Uncharacterized protein</fullName>
    </submittedName>
</protein>
<feature type="coiled-coil region" evidence="1">
    <location>
        <begin position="247"/>
        <end position="274"/>
    </location>
</feature>
<evidence type="ECO:0000313" key="3">
    <source>
        <dbReference type="EMBL" id="QHI71305.1"/>
    </source>
</evidence>
<evidence type="ECO:0000313" key="4">
    <source>
        <dbReference type="Proteomes" id="UP000463883"/>
    </source>
</evidence>
<keyword evidence="2" id="KW-0812">Transmembrane</keyword>
<dbReference type="AlphaFoldDB" id="A0A6P1MJW2"/>
<evidence type="ECO:0000256" key="2">
    <source>
        <dbReference type="SAM" id="Phobius"/>
    </source>
</evidence>
<reference evidence="3 4" key="1">
    <citation type="submission" date="2020-01" db="EMBL/GenBank/DDBJ databases">
        <title>Genomic analysis of Aminipila sp. CBA3637.</title>
        <authorList>
            <person name="Kim Y.B."/>
            <person name="Roh S.W."/>
        </authorList>
    </citation>
    <scope>NUCLEOTIDE SEQUENCE [LARGE SCALE GENOMIC DNA]</scope>
    <source>
        <strain evidence="3 4">CBA3637</strain>
    </source>
</reference>
<feature type="transmembrane region" description="Helical" evidence="2">
    <location>
        <begin position="295"/>
        <end position="320"/>
    </location>
</feature>
<organism evidence="3 4">
    <name type="scientific">Aminipila terrae</name>
    <dbReference type="NCBI Taxonomy" id="2697030"/>
    <lineage>
        <taxon>Bacteria</taxon>
        <taxon>Bacillati</taxon>
        <taxon>Bacillota</taxon>
        <taxon>Clostridia</taxon>
        <taxon>Peptostreptococcales</taxon>
        <taxon>Anaerovoracaceae</taxon>
        <taxon>Aminipila</taxon>
    </lineage>
</organism>
<keyword evidence="4" id="KW-1185">Reference proteome</keyword>
<dbReference type="KEGG" id="amic:Ami3637_01840"/>
<dbReference type="Proteomes" id="UP000463883">
    <property type="component" value="Chromosome"/>
</dbReference>
<dbReference type="RefSeq" id="WP_162361080.1">
    <property type="nucleotide sequence ID" value="NZ_CP047591.1"/>
</dbReference>